<dbReference type="InterPro" id="IPR001128">
    <property type="entry name" value="Cyt_P450"/>
</dbReference>
<evidence type="ECO:0000313" key="5">
    <source>
        <dbReference type="EMBL" id="CAD7615019.1"/>
    </source>
</evidence>
<dbReference type="GO" id="GO:0006805">
    <property type="term" value="P:xenobiotic metabolic process"/>
    <property type="evidence" value="ECO:0007669"/>
    <property type="project" value="TreeGrafter"/>
</dbReference>
<dbReference type="GO" id="GO:0020037">
    <property type="term" value="F:heme binding"/>
    <property type="evidence" value="ECO:0007669"/>
    <property type="project" value="InterPro"/>
</dbReference>
<accession>A0A7R9PSE0</accession>
<proteinExistence type="inferred from homology"/>
<sequence>MEEVASHSQKLAHLETSVVAWLELSGIWSVNRSLRRLLLVQKMRPGITSEDPAQRKITYSRFERDDPRISKLIKLVKKLTMEFKASGSLASSFPILLRVFPWLTEYPAYKVIRDEIRQYCQEMINDHERKLDENDASDFLDAYLIEMKKHGETSTFNSE</sequence>
<dbReference type="PANTHER" id="PTHR24300">
    <property type="entry name" value="CYTOCHROME P450 508A4-RELATED"/>
    <property type="match status" value="1"/>
</dbReference>
<protein>
    <recommendedName>
        <fullName evidence="6">Cytochrome P450</fullName>
    </recommendedName>
</protein>
<dbReference type="GO" id="GO:0016712">
    <property type="term" value="F:oxidoreductase activity, acting on paired donors, with incorporation or reduction of molecular oxygen, reduced flavin or flavoprotein as one donor, and incorporation of one atom of oxygen"/>
    <property type="evidence" value="ECO:0007669"/>
    <property type="project" value="TreeGrafter"/>
</dbReference>
<name>A0A7R9PSE0_TIMGE</name>
<reference evidence="5" key="1">
    <citation type="submission" date="2020-11" db="EMBL/GenBank/DDBJ databases">
        <authorList>
            <person name="Tran Van P."/>
        </authorList>
    </citation>
    <scope>NUCLEOTIDE SEQUENCE</scope>
</reference>
<dbReference type="Pfam" id="PF00067">
    <property type="entry name" value="p450"/>
    <property type="match status" value="1"/>
</dbReference>
<keyword evidence="4" id="KW-0560">Oxidoreductase</keyword>
<keyword evidence="3" id="KW-0408">Iron</keyword>
<dbReference type="InterPro" id="IPR050182">
    <property type="entry name" value="Cytochrome_P450_fam2"/>
</dbReference>
<dbReference type="EMBL" id="OE850907">
    <property type="protein sequence ID" value="CAD7615019.1"/>
    <property type="molecule type" value="Genomic_DNA"/>
</dbReference>
<evidence type="ECO:0000256" key="1">
    <source>
        <dbReference type="ARBA" id="ARBA00010617"/>
    </source>
</evidence>
<dbReference type="GO" id="GO:0005737">
    <property type="term" value="C:cytoplasm"/>
    <property type="evidence" value="ECO:0007669"/>
    <property type="project" value="TreeGrafter"/>
</dbReference>
<evidence type="ECO:0008006" key="6">
    <source>
        <dbReference type="Google" id="ProtNLM"/>
    </source>
</evidence>
<dbReference type="SUPFAM" id="SSF48264">
    <property type="entry name" value="Cytochrome P450"/>
    <property type="match status" value="1"/>
</dbReference>
<comment type="similarity">
    <text evidence="1">Belongs to the cytochrome P450 family.</text>
</comment>
<dbReference type="GO" id="GO:0005506">
    <property type="term" value="F:iron ion binding"/>
    <property type="evidence" value="ECO:0007669"/>
    <property type="project" value="InterPro"/>
</dbReference>
<keyword evidence="4" id="KW-0503">Monooxygenase</keyword>
<evidence type="ECO:0000256" key="4">
    <source>
        <dbReference type="ARBA" id="ARBA00023033"/>
    </source>
</evidence>
<dbReference type="AlphaFoldDB" id="A0A7R9PSE0"/>
<organism evidence="5">
    <name type="scientific">Timema genevievae</name>
    <name type="common">Walking stick</name>
    <dbReference type="NCBI Taxonomy" id="629358"/>
    <lineage>
        <taxon>Eukaryota</taxon>
        <taxon>Metazoa</taxon>
        <taxon>Ecdysozoa</taxon>
        <taxon>Arthropoda</taxon>
        <taxon>Hexapoda</taxon>
        <taxon>Insecta</taxon>
        <taxon>Pterygota</taxon>
        <taxon>Neoptera</taxon>
        <taxon>Polyneoptera</taxon>
        <taxon>Phasmatodea</taxon>
        <taxon>Timematodea</taxon>
        <taxon>Timematoidea</taxon>
        <taxon>Timematidae</taxon>
        <taxon>Timema</taxon>
    </lineage>
</organism>
<keyword evidence="2" id="KW-0479">Metal-binding</keyword>
<dbReference type="InterPro" id="IPR036396">
    <property type="entry name" value="Cyt_P450_sf"/>
</dbReference>
<dbReference type="Gene3D" id="1.10.630.10">
    <property type="entry name" value="Cytochrome P450"/>
    <property type="match status" value="1"/>
</dbReference>
<dbReference type="GO" id="GO:0006082">
    <property type="term" value="P:organic acid metabolic process"/>
    <property type="evidence" value="ECO:0007669"/>
    <property type="project" value="TreeGrafter"/>
</dbReference>
<gene>
    <name evidence="5" type="ORF">TGEB3V08_LOCUS11493</name>
</gene>
<evidence type="ECO:0000256" key="2">
    <source>
        <dbReference type="ARBA" id="ARBA00022723"/>
    </source>
</evidence>
<evidence type="ECO:0000256" key="3">
    <source>
        <dbReference type="ARBA" id="ARBA00023004"/>
    </source>
</evidence>
<dbReference type="PANTHER" id="PTHR24300:SF375">
    <property type="entry name" value="CYTOCHROME P450 FAMILY"/>
    <property type="match status" value="1"/>
</dbReference>